<gene>
    <name evidence="2" type="ORF">LCGC14_0427850</name>
</gene>
<feature type="region of interest" description="Disordered" evidence="1">
    <location>
        <begin position="231"/>
        <end position="258"/>
    </location>
</feature>
<evidence type="ECO:0000313" key="2">
    <source>
        <dbReference type="EMBL" id="KKN70790.1"/>
    </source>
</evidence>
<evidence type="ECO:0000256" key="1">
    <source>
        <dbReference type="SAM" id="MobiDB-lite"/>
    </source>
</evidence>
<accession>A0A0F9SP71</accession>
<protein>
    <submittedName>
        <fullName evidence="2">Uncharacterized protein</fullName>
    </submittedName>
</protein>
<feature type="compositionally biased region" description="Basic and acidic residues" evidence="1">
    <location>
        <begin position="1"/>
        <end position="10"/>
    </location>
</feature>
<feature type="region of interest" description="Disordered" evidence="1">
    <location>
        <begin position="1"/>
        <end position="36"/>
    </location>
</feature>
<dbReference type="EMBL" id="LAZR01000397">
    <property type="protein sequence ID" value="KKN70790.1"/>
    <property type="molecule type" value="Genomic_DNA"/>
</dbReference>
<proteinExistence type="predicted"/>
<comment type="caution">
    <text evidence="2">The sequence shown here is derived from an EMBL/GenBank/DDBJ whole genome shotgun (WGS) entry which is preliminary data.</text>
</comment>
<name>A0A0F9SP71_9ZZZZ</name>
<reference evidence="2" key="1">
    <citation type="journal article" date="2015" name="Nature">
        <title>Complex archaea that bridge the gap between prokaryotes and eukaryotes.</title>
        <authorList>
            <person name="Spang A."/>
            <person name="Saw J.H."/>
            <person name="Jorgensen S.L."/>
            <person name="Zaremba-Niedzwiedzka K."/>
            <person name="Martijn J."/>
            <person name="Lind A.E."/>
            <person name="van Eijk R."/>
            <person name="Schleper C."/>
            <person name="Guy L."/>
            <person name="Ettema T.J."/>
        </authorList>
    </citation>
    <scope>NUCLEOTIDE SEQUENCE</scope>
</reference>
<dbReference type="AlphaFoldDB" id="A0A0F9SP71"/>
<sequence length="327" mass="36428">MSESEPRTEAIEPEVFVPETKPPGDESPAAIEAEADHPRMKGGAIVRRGQTLYDLAMRDLNMDDPGQLAQRMDLFFERFDALFYKRLQPEFLTRYTDTDGNAIFRPDFQASLELSKIWGISVFNVLPKDESGIPTPRITEIKEGVWEAEIWGSGHCARTGETVEFVRASRRTSEGFIGRGTMKSGGDRVHADSMMSDLKDSTYTLLRKKIYLMLSGKSKITSRQLEKYGKDTGAAQDGIGGGTKKEREQQRSASGGAKITPKQVSRLWAIAYATGRAMGLDEEGSQDVVRGMLKAGGYEHTKDLDPVSYKKICGELENMKENPEKKK</sequence>
<organism evidence="2">
    <name type="scientific">marine sediment metagenome</name>
    <dbReference type="NCBI Taxonomy" id="412755"/>
    <lineage>
        <taxon>unclassified sequences</taxon>
        <taxon>metagenomes</taxon>
        <taxon>ecological metagenomes</taxon>
    </lineage>
</organism>